<reference evidence="3" key="1">
    <citation type="journal article" date="2017" name="Appl. Environ. Microbiol.">
        <title>Molecular characterization of an Endozoicomonas-like organism causing infection in king scallop Pecten maximus L.</title>
        <authorList>
            <person name="Cano I."/>
            <person name="van Aerle R."/>
            <person name="Ross S."/>
            <person name="Verner-Jeffreys D.W."/>
            <person name="Paley R.K."/>
            <person name="Rimmer G."/>
            <person name="Ryder D."/>
            <person name="Hooper P."/>
            <person name="Stone D."/>
            <person name="Feist S.W."/>
        </authorList>
    </citation>
    <scope>NUCLEOTIDE SEQUENCE</scope>
</reference>
<dbReference type="Gene3D" id="2.30.40.10">
    <property type="entry name" value="Urease, subunit C, domain 1"/>
    <property type="match status" value="1"/>
</dbReference>
<feature type="domain" description="Amidohydrolase-related" evidence="2">
    <location>
        <begin position="57"/>
        <end position="414"/>
    </location>
</feature>
<dbReference type="InterPro" id="IPR032466">
    <property type="entry name" value="Metal_Hydrolase"/>
</dbReference>
<dbReference type="PANTHER" id="PTHR43794:SF11">
    <property type="entry name" value="AMIDOHYDROLASE-RELATED DOMAIN-CONTAINING PROTEIN"/>
    <property type="match status" value="1"/>
</dbReference>
<dbReference type="NCBIfam" id="NF005540">
    <property type="entry name" value="PRK07203.1"/>
    <property type="match status" value="1"/>
</dbReference>
<protein>
    <submittedName>
        <fullName evidence="3">8-oxoguanine deaminase</fullName>
        <ecNumber evidence="3">3.5.4.32</ecNumber>
    </submittedName>
</protein>
<dbReference type="InterPro" id="IPR017700">
    <property type="entry name" value="Aminohydrolase_SsnA"/>
</dbReference>
<organism evidence="3">
    <name type="scientific">invertebrate metagenome</name>
    <dbReference type="NCBI Taxonomy" id="1711999"/>
    <lineage>
        <taxon>unclassified sequences</taxon>
        <taxon>metagenomes</taxon>
        <taxon>organismal metagenomes</taxon>
    </lineage>
</organism>
<dbReference type="AlphaFoldDB" id="A0A2H9T8U6"/>
<accession>A0A2H9T8U6</accession>
<dbReference type="GO" id="GO:0102127">
    <property type="term" value="F:8-oxoguanine deaminase activity"/>
    <property type="evidence" value="ECO:0007669"/>
    <property type="project" value="UniProtKB-EC"/>
</dbReference>
<dbReference type="InterPro" id="IPR050287">
    <property type="entry name" value="MTA/SAH_deaminase"/>
</dbReference>
<dbReference type="CDD" id="cd01298">
    <property type="entry name" value="ATZ_TRZ_like"/>
    <property type="match status" value="1"/>
</dbReference>
<evidence type="ECO:0000259" key="2">
    <source>
        <dbReference type="Pfam" id="PF01979"/>
    </source>
</evidence>
<dbReference type="NCBIfam" id="TIGR03314">
    <property type="entry name" value="Se_ssnA"/>
    <property type="match status" value="1"/>
</dbReference>
<keyword evidence="1 3" id="KW-0378">Hydrolase</keyword>
<evidence type="ECO:0000256" key="1">
    <source>
        <dbReference type="ARBA" id="ARBA00022801"/>
    </source>
</evidence>
<dbReference type="InterPro" id="IPR006680">
    <property type="entry name" value="Amidohydro-rel"/>
</dbReference>
<dbReference type="PANTHER" id="PTHR43794">
    <property type="entry name" value="AMINOHYDROLASE SSNA-RELATED"/>
    <property type="match status" value="1"/>
</dbReference>
<comment type="caution">
    <text evidence="3">The sequence shown here is derived from an EMBL/GenBank/DDBJ whole genome shotgun (WGS) entry which is preliminary data.</text>
</comment>
<dbReference type="EC" id="3.5.4.32" evidence="3"/>
<sequence length="446" mass="49715">MMLLIKNATTVQFGSASSFAPVAKGVDILIDGQKIIELGDQVDSSRVSRIIDANGRLVMPGMVCSHNHFYSGLSRGVMAKIKPCPDFVSTLKNLWWRLDRAIDEEILYYSGLVCSLEAIKAGCTSVIDHHASPSYIKGSLNTLRKAFLKAGLRGMTCFETTNRNDGIREIEAGVEENIAFARLIDREKSQGNKPYLVEAHIGAHAPFTVSNDGLGLLSEAVKITGRGLHIHVAEDKYDASWSRHQYSQELIHRLDSFDLINEKTLLGHGIYLTDDDIKLFNEKDAFLVHNSRSNMNNNVGYNKKLASFKNVALGTDGIGSDMFEEIKFAFFKHRDADGSLWPDSFVKFLSNGNRILERNFGGKFGRLEPGYQADLIVYDYRSPTPLQAENFPGHMAFGMNSSGVKTVIVNGEVVLEDGRFPFDIDGIYDEARKASVRLWKRMDELS</sequence>
<dbReference type="InterPro" id="IPR011059">
    <property type="entry name" value="Metal-dep_hydrolase_composite"/>
</dbReference>
<proteinExistence type="predicted"/>
<dbReference type="SUPFAM" id="SSF51338">
    <property type="entry name" value="Composite domain of metallo-dependent hydrolases"/>
    <property type="match status" value="1"/>
</dbReference>
<gene>
    <name evidence="3" type="ORF">CI610_01384</name>
</gene>
<name>A0A2H9T8U6_9ZZZZ</name>
<dbReference type="EMBL" id="NSIT01000056">
    <property type="protein sequence ID" value="PJE79634.1"/>
    <property type="molecule type" value="Genomic_DNA"/>
</dbReference>
<evidence type="ECO:0000313" key="3">
    <source>
        <dbReference type="EMBL" id="PJE79634.1"/>
    </source>
</evidence>
<dbReference type="Pfam" id="PF01979">
    <property type="entry name" value="Amidohydro_1"/>
    <property type="match status" value="1"/>
</dbReference>
<dbReference type="Gene3D" id="3.20.20.140">
    <property type="entry name" value="Metal-dependent hydrolases"/>
    <property type="match status" value="1"/>
</dbReference>
<dbReference type="SUPFAM" id="SSF51556">
    <property type="entry name" value="Metallo-dependent hydrolases"/>
    <property type="match status" value="1"/>
</dbReference>